<accession>A0AA38YMB0</accession>
<keyword evidence="3" id="KW-1185">Reference proteome</keyword>
<dbReference type="Gene3D" id="1.25.40.10">
    <property type="entry name" value="Tetratricopeptide repeat domain"/>
    <property type="match status" value="1"/>
</dbReference>
<dbReference type="Pfam" id="PF12854">
    <property type="entry name" value="PPR_1"/>
    <property type="match status" value="1"/>
</dbReference>
<dbReference type="InterPro" id="IPR002885">
    <property type="entry name" value="PPR_rpt"/>
</dbReference>
<evidence type="ECO:0000313" key="3">
    <source>
        <dbReference type="Proteomes" id="UP001168098"/>
    </source>
</evidence>
<reference evidence="2 3" key="1">
    <citation type="journal article" date="2023" name="BMC Biotechnol.">
        <title>Vitis rotundifolia cv Carlos genome sequencing.</title>
        <authorList>
            <person name="Huff M."/>
            <person name="Hulse-Kemp A."/>
            <person name="Scheffler B."/>
            <person name="Youngblood R."/>
            <person name="Simpson S."/>
            <person name="Babiker E."/>
            <person name="Staton M."/>
        </authorList>
    </citation>
    <scope>NUCLEOTIDE SEQUENCE [LARGE SCALE GENOMIC DNA]</scope>
    <source>
        <tissue evidence="2">Leaf</tissue>
    </source>
</reference>
<dbReference type="AlphaFoldDB" id="A0AA38YMB0"/>
<evidence type="ECO:0000313" key="2">
    <source>
        <dbReference type="EMBL" id="KAJ9673096.1"/>
    </source>
</evidence>
<gene>
    <name evidence="2" type="ORF">PVL29_026396</name>
</gene>
<dbReference type="InterPro" id="IPR011990">
    <property type="entry name" value="TPR-like_helical_dom_sf"/>
</dbReference>
<sequence>MAVSTGREHGSTCQPLQNNAKLIGNDLLILEKKWKSSCEPNVAAYMILIRSLCNAQKADIALEFYKKMYELLLTCLAGYGDIVGVQLVANDMIRHSQIHELLSLMILRHW</sequence>
<keyword evidence="1" id="KW-0677">Repeat</keyword>
<evidence type="ECO:0008006" key="4">
    <source>
        <dbReference type="Google" id="ProtNLM"/>
    </source>
</evidence>
<comment type="caution">
    <text evidence="2">The sequence shown here is derived from an EMBL/GenBank/DDBJ whole genome shotgun (WGS) entry which is preliminary data.</text>
</comment>
<dbReference type="EMBL" id="JARBHA010000019">
    <property type="protein sequence ID" value="KAJ9673096.1"/>
    <property type="molecule type" value="Genomic_DNA"/>
</dbReference>
<protein>
    <recommendedName>
        <fullName evidence="4">Pentatricopeptide repeat-containing protein</fullName>
    </recommendedName>
</protein>
<dbReference type="Proteomes" id="UP001168098">
    <property type="component" value="Unassembled WGS sequence"/>
</dbReference>
<organism evidence="2 3">
    <name type="scientific">Vitis rotundifolia</name>
    <name type="common">Muscadine grape</name>
    <dbReference type="NCBI Taxonomy" id="103349"/>
    <lineage>
        <taxon>Eukaryota</taxon>
        <taxon>Viridiplantae</taxon>
        <taxon>Streptophyta</taxon>
        <taxon>Embryophyta</taxon>
        <taxon>Tracheophyta</taxon>
        <taxon>Spermatophyta</taxon>
        <taxon>Magnoliopsida</taxon>
        <taxon>eudicotyledons</taxon>
        <taxon>Gunneridae</taxon>
        <taxon>Pentapetalae</taxon>
        <taxon>rosids</taxon>
        <taxon>Vitales</taxon>
        <taxon>Vitaceae</taxon>
        <taxon>Viteae</taxon>
        <taxon>Vitis</taxon>
    </lineage>
</organism>
<proteinExistence type="predicted"/>
<name>A0AA38YMB0_VITRO</name>
<evidence type="ECO:0000256" key="1">
    <source>
        <dbReference type="ARBA" id="ARBA00022737"/>
    </source>
</evidence>